<name>J3NUX9_GAET3</name>
<evidence type="ECO:0000313" key="2">
    <source>
        <dbReference type="EMBL" id="EJT75151.1"/>
    </source>
</evidence>
<dbReference type="PANTHER" id="PTHR40788">
    <property type="entry name" value="CLR5 DOMAIN-CONTAINING PROTEIN-RELATED"/>
    <property type="match status" value="1"/>
</dbReference>
<dbReference type="RefSeq" id="XP_009221151.1">
    <property type="nucleotide sequence ID" value="XM_009222887.1"/>
</dbReference>
<evidence type="ECO:0000256" key="1">
    <source>
        <dbReference type="SAM" id="MobiDB-lite"/>
    </source>
</evidence>
<proteinExistence type="predicted"/>
<dbReference type="GeneID" id="20345546"/>
<reference evidence="3" key="5">
    <citation type="submission" date="2018-04" db="UniProtKB">
        <authorList>
            <consortium name="EnsemblFungi"/>
        </authorList>
    </citation>
    <scope>IDENTIFICATION</scope>
    <source>
        <strain evidence="3">R3-111a-1</strain>
    </source>
</reference>
<sequence length="819" mass="92043">MGPDSDENEVDWSDPNTMRQLTGMDVPAKPPAQVQREAESLAQRTLAHYTTLGAILDRHEASIQKRWAKRTENTRLKVLLDLWPGMPATHRPDFDAFRKRLSDPGPYMWPQVNQEDLCKPRNLSLLLNSRGRHHPSNFAAADGDAMHIGMVTMNLTPIFLNEYVMVLNGVATDDSGFKYGQLLSWDDHEDAFDWMNTHTQFLPGEGLLILEAQERLLSFLVAFCKTMLHDVPTASLTTGPIEPEPSIQTELELNGFDNLAVMAAEGPYRVPANLDMDRMCALLAARVSAAEDDIWALREDPGYFAEYVTEILEHRQEMVRDTGGASHPVVRPGQDDIFWGRVIGNAVLESHLVLETYTELLRQARALKVLHAEHAARISPREPLPKDFLDALLTFQHYLNQVAKGPMGQLKVKVVASPPLRRLFARLPAENLTNVKIISKPGVRRTAVEGQLMWLLTTIWEGGTQLSLCRLTSAVDELERLMQAQSEADRLVSNHVRRVIHDLSIVSQCLRQLEMYQPWASTFENAMVDREKAIQKEFAEHTASWAAIINSIDQEQLIRKGVVALGRIEPGKFTYPVDKRRTKGNVEAMRRAEERLDAFWEAMDRAMHKRAGNLEGTALKALLLSQSRTLQRTPAWVEPAAAAGRKKNKDGGVAADDLEELYKPLSTLYFGLSSKQDTSVSATPKTKTKTKGTANMSSAGADQREEQTQEQAEPQPTFAVNARALKVFRTLFFTPDASSTPGEVLWTDFLHAMVSVGFQAQKLGGSVWQFRPTQLEAERAIQLHEPHPNPKIRFRQARLYGRRLERAYGWNGGMFVLKG</sequence>
<dbReference type="AlphaFoldDB" id="J3NUX9"/>
<dbReference type="EMBL" id="GL385397">
    <property type="protein sequence ID" value="EJT75151.1"/>
    <property type="molecule type" value="Genomic_DNA"/>
</dbReference>
<feature type="region of interest" description="Disordered" evidence="1">
    <location>
        <begin position="1"/>
        <end position="31"/>
    </location>
</feature>
<keyword evidence="4" id="KW-1185">Reference proteome</keyword>
<reference evidence="2" key="3">
    <citation type="submission" date="2010-09" db="EMBL/GenBank/DDBJ databases">
        <title>Annotation of Gaeumannomyces graminis var. tritici R3-111a-1.</title>
        <authorList>
            <consortium name="The Broad Institute Genome Sequencing Platform"/>
            <person name="Ma L.-J."/>
            <person name="Dead R."/>
            <person name="Young S.K."/>
            <person name="Zeng Q."/>
            <person name="Gargeya S."/>
            <person name="Fitzgerald M."/>
            <person name="Haas B."/>
            <person name="Abouelleil A."/>
            <person name="Alvarado L."/>
            <person name="Arachchi H.M."/>
            <person name="Berlin A."/>
            <person name="Brown A."/>
            <person name="Chapman S.B."/>
            <person name="Chen Z."/>
            <person name="Dunbar C."/>
            <person name="Freedman E."/>
            <person name="Gearin G."/>
            <person name="Gellesch M."/>
            <person name="Goldberg J."/>
            <person name="Griggs A."/>
            <person name="Gujja S."/>
            <person name="Heiman D."/>
            <person name="Howarth C."/>
            <person name="Larson L."/>
            <person name="Lui A."/>
            <person name="MacDonald P.J.P."/>
            <person name="Mehta T."/>
            <person name="Montmayeur A."/>
            <person name="Murphy C."/>
            <person name="Neiman D."/>
            <person name="Pearson M."/>
            <person name="Priest M."/>
            <person name="Roberts A."/>
            <person name="Saif S."/>
            <person name="Shea T."/>
            <person name="Shenoy N."/>
            <person name="Sisk P."/>
            <person name="Stolte C."/>
            <person name="Sykes S."/>
            <person name="Yandava C."/>
            <person name="Wortman J."/>
            <person name="Nusbaum C."/>
            <person name="Birren B."/>
        </authorList>
    </citation>
    <scope>NUCLEOTIDE SEQUENCE</scope>
    <source>
        <strain evidence="2">R3-111a-1</strain>
    </source>
</reference>
<gene>
    <name evidence="3" type="primary">20345546</name>
    <name evidence="2" type="ORF">GGTG_05088</name>
</gene>
<feature type="region of interest" description="Disordered" evidence="1">
    <location>
        <begin position="678"/>
        <end position="714"/>
    </location>
</feature>
<reference evidence="4" key="1">
    <citation type="submission" date="2010-07" db="EMBL/GenBank/DDBJ databases">
        <title>The genome sequence of Gaeumannomyces graminis var. tritici strain R3-111a-1.</title>
        <authorList>
            <consortium name="The Broad Institute Genome Sequencing Platform"/>
            <person name="Ma L.-J."/>
            <person name="Dead R."/>
            <person name="Young S."/>
            <person name="Zeng Q."/>
            <person name="Koehrsen M."/>
            <person name="Alvarado L."/>
            <person name="Berlin A."/>
            <person name="Chapman S.B."/>
            <person name="Chen Z."/>
            <person name="Freedman E."/>
            <person name="Gellesch M."/>
            <person name="Goldberg J."/>
            <person name="Griggs A."/>
            <person name="Gujja S."/>
            <person name="Heilman E.R."/>
            <person name="Heiman D."/>
            <person name="Hepburn T."/>
            <person name="Howarth C."/>
            <person name="Jen D."/>
            <person name="Larson L."/>
            <person name="Mehta T."/>
            <person name="Neiman D."/>
            <person name="Pearson M."/>
            <person name="Roberts A."/>
            <person name="Saif S."/>
            <person name="Shea T."/>
            <person name="Shenoy N."/>
            <person name="Sisk P."/>
            <person name="Stolte C."/>
            <person name="Sykes S."/>
            <person name="Walk T."/>
            <person name="White J."/>
            <person name="Yandava C."/>
            <person name="Haas B."/>
            <person name="Nusbaum C."/>
            <person name="Birren B."/>
        </authorList>
    </citation>
    <scope>NUCLEOTIDE SEQUENCE [LARGE SCALE GENOMIC DNA]</scope>
    <source>
        <strain evidence="4">R3-111a-1</strain>
    </source>
</reference>
<dbReference type="HOGENOM" id="CLU_019062_0_0_1"/>
<dbReference type="OrthoDB" id="2922289at2759"/>
<reference evidence="2" key="2">
    <citation type="submission" date="2010-07" db="EMBL/GenBank/DDBJ databases">
        <authorList>
            <consortium name="The Broad Institute Genome Sequencing Platform"/>
            <consortium name="Broad Institute Genome Sequencing Center for Infectious Disease"/>
            <person name="Ma L.-J."/>
            <person name="Dead R."/>
            <person name="Young S."/>
            <person name="Zeng Q."/>
            <person name="Koehrsen M."/>
            <person name="Alvarado L."/>
            <person name="Berlin A."/>
            <person name="Chapman S.B."/>
            <person name="Chen Z."/>
            <person name="Freedman E."/>
            <person name="Gellesch M."/>
            <person name="Goldberg J."/>
            <person name="Griggs A."/>
            <person name="Gujja S."/>
            <person name="Heilman E.R."/>
            <person name="Heiman D."/>
            <person name="Hepburn T."/>
            <person name="Howarth C."/>
            <person name="Jen D."/>
            <person name="Larson L."/>
            <person name="Mehta T."/>
            <person name="Neiman D."/>
            <person name="Pearson M."/>
            <person name="Roberts A."/>
            <person name="Saif S."/>
            <person name="Shea T."/>
            <person name="Shenoy N."/>
            <person name="Sisk P."/>
            <person name="Stolte C."/>
            <person name="Sykes S."/>
            <person name="Walk T."/>
            <person name="White J."/>
            <person name="Yandava C."/>
            <person name="Haas B."/>
            <person name="Nusbaum C."/>
            <person name="Birren B."/>
        </authorList>
    </citation>
    <scope>NUCLEOTIDE SEQUENCE</scope>
    <source>
        <strain evidence="2">R3-111a-1</strain>
    </source>
</reference>
<evidence type="ECO:0000313" key="3">
    <source>
        <dbReference type="EnsemblFungi" id="EJT75151"/>
    </source>
</evidence>
<dbReference type="PANTHER" id="PTHR40788:SF2">
    <property type="entry name" value="CLR5 DOMAIN-CONTAINING PROTEIN"/>
    <property type="match status" value="1"/>
</dbReference>
<dbReference type="EnsemblFungi" id="EJT75151">
    <property type="protein sequence ID" value="EJT75151"/>
    <property type="gene ID" value="GGTG_05088"/>
</dbReference>
<dbReference type="STRING" id="644352.J3NUX9"/>
<accession>J3NUX9</accession>
<dbReference type="Proteomes" id="UP000006039">
    <property type="component" value="Unassembled WGS sequence"/>
</dbReference>
<protein>
    <submittedName>
        <fullName evidence="2 3">Uncharacterized protein</fullName>
    </submittedName>
</protein>
<dbReference type="VEuPathDB" id="FungiDB:GGTG_05088"/>
<feature type="compositionally biased region" description="Acidic residues" evidence="1">
    <location>
        <begin position="1"/>
        <end position="12"/>
    </location>
</feature>
<reference evidence="3" key="4">
    <citation type="journal article" date="2015" name="G3 (Bethesda)">
        <title>Genome sequences of three phytopathogenic species of the Magnaporthaceae family of fungi.</title>
        <authorList>
            <person name="Okagaki L.H."/>
            <person name="Nunes C.C."/>
            <person name="Sailsbery J."/>
            <person name="Clay B."/>
            <person name="Brown D."/>
            <person name="John T."/>
            <person name="Oh Y."/>
            <person name="Young N."/>
            <person name="Fitzgerald M."/>
            <person name="Haas B.J."/>
            <person name="Zeng Q."/>
            <person name="Young S."/>
            <person name="Adiconis X."/>
            <person name="Fan L."/>
            <person name="Levin J.Z."/>
            <person name="Mitchell T.K."/>
            <person name="Okubara P.A."/>
            <person name="Farman M.L."/>
            <person name="Kohn L.M."/>
            <person name="Birren B."/>
            <person name="Ma L.-J."/>
            <person name="Dean R.A."/>
        </authorList>
    </citation>
    <scope>NUCLEOTIDE SEQUENCE</scope>
    <source>
        <strain evidence="3">R3-111a-1</strain>
    </source>
</reference>
<evidence type="ECO:0000313" key="4">
    <source>
        <dbReference type="Proteomes" id="UP000006039"/>
    </source>
</evidence>
<dbReference type="eggNOG" id="ENOG502QUCG">
    <property type="taxonomic scope" value="Eukaryota"/>
</dbReference>
<organism evidence="2">
    <name type="scientific">Gaeumannomyces tritici (strain R3-111a-1)</name>
    <name type="common">Wheat and barley take-all root rot fungus</name>
    <name type="synonym">Gaeumannomyces graminis var. tritici</name>
    <dbReference type="NCBI Taxonomy" id="644352"/>
    <lineage>
        <taxon>Eukaryota</taxon>
        <taxon>Fungi</taxon>
        <taxon>Dikarya</taxon>
        <taxon>Ascomycota</taxon>
        <taxon>Pezizomycotina</taxon>
        <taxon>Sordariomycetes</taxon>
        <taxon>Sordariomycetidae</taxon>
        <taxon>Magnaporthales</taxon>
        <taxon>Magnaporthaceae</taxon>
        <taxon>Gaeumannomyces</taxon>
    </lineage>
</organism>